<protein>
    <submittedName>
        <fullName evidence="1">Uncharacterized protein</fullName>
    </submittedName>
</protein>
<sequence>MSIMMERRARKMDKKRFEAGVMLARMYGVAETLEPFDCLESKNFITKMEEWTEEFLGLENADIVTFFESKIGK</sequence>
<gene>
    <name evidence="1" type="ORF">E5357_12105</name>
</gene>
<accession>A0AC61QX52</accession>
<comment type="caution">
    <text evidence="1">The sequence shown here is derived from an EMBL/GenBank/DDBJ whole genome shotgun (WGS) entry which is preliminary data.</text>
</comment>
<evidence type="ECO:0000313" key="2">
    <source>
        <dbReference type="Proteomes" id="UP000307720"/>
    </source>
</evidence>
<proteinExistence type="predicted"/>
<name>A0AC61QX52_9FIRM</name>
<organism evidence="1 2">
    <name type="scientific">Hominisplanchenecus murintestinalis</name>
    <dbReference type="NCBI Taxonomy" id="2941517"/>
    <lineage>
        <taxon>Bacteria</taxon>
        <taxon>Bacillati</taxon>
        <taxon>Bacillota</taxon>
        <taxon>Clostridia</taxon>
        <taxon>Lachnospirales</taxon>
        <taxon>Lachnospiraceae</taxon>
        <taxon>Hominisplanchenecus</taxon>
    </lineage>
</organism>
<dbReference type="EMBL" id="SRZB01000029">
    <property type="protein sequence ID" value="TGX97572.1"/>
    <property type="molecule type" value="Genomic_DNA"/>
</dbReference>
<keyword evidence="2" id="KW-1185">Reference proteome</keyword>
<evidence type="ECO:0000313" key="1">
    <source>
        <dbReference type="EMBL" id="TGX97572.1"/>
    </source>
</evidence>
<dbReference type="Proteomes" id="UP000307720">
    <property type="component" value="Unassembled WGS sequence"/>
</dbReference>
<reference evidence="1" key="1">
    <citation type="submission" date="2019-04" db="EMBL/GenBank/DDBJ databases">
        <title>Microbes associate with the intestines of laboratory mice.</title>
        <authorList>
            <person name="Navarre W."/>
            <person name="Wong E."/>
            <person name="Huang K."/>
            <person name="Tropini C."/>
            <person name="Ng K."/>
            <person name="Yu B."/>
        </authorList>
    </citation>
    <scope>NUCLEOTIDE SEQUENCE</scope>
    <source>
        <strain evidence="1">NM72_1-8</strain>
    </source>
</reference>